<dbReference type="AlphaFoldDB" id="A0A9D2Q5R9"/>
<proteinExistence type="predicted"/>
<evidence type="ECO:0000313" key="1">
    <source>
        <dbReference type="EMBL" id="HJC72484.1"/>
    </source>
</evidence>
<organism evidence="1 2">
    <name type="scientific">Candidatus Ruthenibacterium merdavium</name>
    <dbReference type="NCBI Taxonomy" id="2838752"/>
    <lineage>
        <taxon>Bacteria</taxon>
        <taxon>Bacillati</taxon>
        <taxon>Bacillota</taxon>
        <taxon>Clostridia</taxon>
        <taxon>Eubacteriales</taxon>
        <taxon>Oscillospiraceae</taxon>
        <taxon>Ruthenibacterium</taxon>
    </lineage>
</organism>
<gene>
    <name evidence="1" type="ORF">H9698_06790</name>
</gene>
<reference evidence="1" key="1">
    <citation type="journal article" date="2021" name="PeerJ">
        <title>Extensive microbial diversity within the chicken gut microbiome revealed by metagenomics and culture.</title>
        <authorList>
            <person name="Gilroy R."/>
            <person name="Ravi A."/>
            <person name="Getino M."/>
            <person name="Pursley I."/>
            <person name="Horton D.L."/>
            <person name="Alikhan N.F."/>
            <person name="Baker D."/>
            <person name="Gharbi K."/>
            <person name="Hall N."/>
            <person name="Watson M."/>
            <person name="Adriaenssens E.M."/>
            <person name="Foster-Nyarko E."/>
            <person name="Jarju S."/>
            <person name="Secka A."/>
            <person name="Antonio M."/>
            <person name="Oren A."/>
            <person name="Chaudhuri R.R."/>
            <person name="La Ragione R."/>
            <person name="Hildebrand F."/>
            <person name="Pallen M.J."/>
        </authorList>
    </citation>
    <scope>NUCLEOTIDE SEQUENCE</scope>
    <source>
        <strain evidence="1">5933</strain>
    </source>
</reference>
<dbReference type="Proteomes" id="UP000823918">
    <property type="component" value="Unassembled WGS sequence"/>
</dbReference>
<sequence>MGEVFIPLARSRSSYYCKGSPVHFAMVELFRMESTGSTVVTLTFKNLYSRPVSKLTIHYRCRNQAGVVVGEDDFDYQNVGAPEGACFGGNDGVFISDEPLSSVDVNLVSVVYDDGILHSLKRCGPVALPAPRALPEPVKNALCTAMNSRFLRYYPADLTDGWQCACGAFNYNAGKGKTKCTECGVDRADLFAAIQGIAAHNAGQV</sequence>
<comment type="caution">
    <text evidence="1">The sequence shown here is derived from an EMBL/GenBank/DDBJ whole genome shotgun (WGS) entry which is preliminary data.</text>
</comment>
<name>A0A9D2Q5R9_9FIRM</name>
<evidence type="ECO:0000313" key="2">
    <source>
        <dbReference type="Proteomes" id="UP000823918"/>
    </source>
</evidence>
<dbReference type="EMBL" id="DWWA01000032">
    <property type="protein sequence ID" value="HJC72484.1"/>
    <property type="molecule type" value="Genomic_DNA"/>
</dbReference>
<reference evidence="1" key="2">
    <citation type="submission" date="2021-04" db="EMBL/GenBank/DDBJ databases">
        <authorList>
            <person name="Gilroy R."/>
        </authorList>
    </citation>
    <scope>NUCLEOTIDE SEQUENCE</scope>
    <source>
        <strain evidence="1">5933</strain>
    </source>
</reference>
<accession>A0A9D2Q5R9</accession>
<protein>
    <submittedName>
        <fullName evidence="1">Uncharacterized protein</fullName>
    </submittedName>
</protein>